<accession>A0A3E2BMD4</accession>
<dbReference type="SUPFAM" id="SSF46955">
    <property type="entry name" value="Putative DNA-binding domain"/>
    <property type="match status" value="1"/>
</dbReference>
<dbReference type="AlphaFoldDB" id="A0A3E2BMD4"/>
<name>A0A3E2BMD4_9BACT</name>
<dbReference type="Pfam" id="PF13411">
    <property type="entry name" value="MerR_1"/>
    <property type="match status" value="1"/>
</dbReference>
<sequence length="128" mass="14951">MTQEQKVNNLRETINRKLIFSLEEVCRLLKITPETVKEWEKEFPLFYAGQTAGGKQIYRQKDVLIILRIKELLEEGTLTSAGIKRKIEEEFGFKTDKIPPERLYSALAQVKEELTEILQALEKKRKKG</sequence>
<comment type="caution">
    <text evidence="2">The sequence shown here is derived from an EMBL/GenBank/DDBJ whole genome shotgun (WGS) entry which is preliminary data.</text>
</comment>
<proteinExistence type="predicted"/>
<feature type="domain" description="HTH merR-type" evidence="1">
    <location>
        <begin position="20"/>
        <end position="88"/>
    </location>
</feature>
<evidence type="ECO:0000313" key="2">
    <source>
        <dbReference type="EMBL" id="RFT15766.1"/>
    </source>
</evidence>
<organism evidence="2 3">
    <name type="scientific">Candidatus Saccharicenans subterraneus</name>
    <dbReference type="NCBI Taxonomy" id="2508984"/>
    <lineage>
        <taxon>Bacteria</taxon>
        <taxon>Candidatus Aminicenantota</taxon>
        <taxon>Candidatus Aminicenantia</taxon>
        <taxon>Candidatus Aminicenantales</taxon>
        <taxon>Candidatus Saccharicenantaceae</taxon>
        <taxon>Candidatus Saccharicenans</taxon>
    </lineage>
</organism>
<protein>
    <submittedName>
        <fullName evidence="2">Transcriptional regulator</fullName>
    </submittedName>
</protein>
<gene>
    <name evidence="2" type="ORF">OP8BY_2164</name>
</gene>
<dbReference type="InterPro" id="IPR000551">
    <property type="entry name" value="MerR-type_HTH_dom"/>
</dbReference>
<dbReference type="GO" id="GO:0006355">
    <property type="term" value="P:regulation of DNA-templated transcription"/>
    <property type="evidence" value="ECO:0007669"/>
    <property type="project" value="InterPro"/>
</dbReference>
<dbReference type="Proteomes" id="UP000257323">
    <property type="component" value="Unassembled WGS sequence"/>
</dbReference>
<reference evidence="2 3" key="1">
    <citation type="submission" date="2018-08" db="EMBL/GenBank/DDBJ databases">
        <title>Genome analysis of the thermophilic bacterium of the candidate phylum Aminicenantes from deep subsurface aquifer revealed its physiology and ecological role.</title>
        <authorList>
            <person name="Kadnikov V.V."/>
            <person name="Mardanov A.V."/>
            <person name="Beletsky A.V."/>
            <person name="Karnachuk O.V."/>
            <person name="Ravin N.V."/>
        </authorList>
    </citation>
    <scope>NUCLEOTIDE SEQUENCE [LARGE SCALE GENOMIC DNA]</scope>
    <source>
        <strain evidence="2">BY38</strain>
    </source>
</reference>
<evidence type="ECO:0000313" key="3">
    <source>
        <dbReference type="Proteomes" id="UP000257323"/>
    </source>
</evidence>
<dbReference type="GO" id="GO:0003677">
    <property type="term" value="F:DNA binding"/>
    <property type="evidence" value="ECO:0007669"/>
    <property type="project" value="InterPro"/>
</dbReference>
<dbReference type="InterPro" id="IPR009061">
    <property type="entry name" value="DNA-bd_dom_put_sf"/>
</dbReference>
<dbReference type="Gene3D" id="1.10.1660.10">
    <property type="match status" value="1"/>
</dbReference>
<dbReference type="EMBL" id="QUAH01000006">
    <property type="protein sequence ID" value="RFT15766.1"/>
    <property type="molecule type" value="Genomic_DNA"/>
</dbReference>
<evidence type="ECO:0000259" key="1">
    <source>
        <dbReference type="Pfam" id="PF13411"/>
    </source>
</evidence>